<accession>A0ABW6WIZ2</accession>
<dbReference type="InterPro" id="IPR000847">
    <property type="entry name" value="LysR_HTH_N"/>
</dbReference>
<dbReference type="PRINTS" id="PR00039">
    <property type="entry name" value="HTHLYSR"/>
</dbReference>
<dbReference type="InterPro" id="IPR036388">
    <property type="entry name" value="WH-like_DNA-bd_sf"/>
</dbReference>
<dbReference type="SUPFAM" id="SSF53850">
    <property type="entry name" value="Periplasmic binding protein-like II"/>
    <property type="match status" value="1"/>
</dbReference>
<keyword evidence="2" id="KW-0805">Transcription regulation</keyword>
<dbReference type="Pfam" id="PF00126">
    <property type="entry name" value="HTH_1"/>
    <property type="match status" value="1"/>
</dbReference>
<proteinExistence type="inferred from homology"/>
<dbReference type="Gene3D" id="1.10.10.10">
    <property type="entry name" value="Winged helix-like DNA-binding domain superfamily/Winged helix DNA-binding domain"/>
    <property type="match status" value="1"/>
</dbReference>
<comment type="similarity">
    <text evidence="1">Belongs to the LysR transcriptional regulatory family.</text>
</comment>
<evidence type="ECO:0000256" key="2">
    <source>
        <dbReference type="ARBA" id="ARBA00023015"/>
    </source>
</evidence>
<gene>
    <name evidence="6" type="ORF">ACFY35_22255</name>
</gene>
<keyword evidence="3" id="KW-0238">DNA-binding</keyword>
<sequence>MELRHLEYFVAVAEERHFTRAAERMRVAQSGLSASIRALEKDLDADLFVRNTRRVELTDAGRALLTEAHRTLASAAAARNAVAAVRGLLRGSLTVGSEHCLGVIDLPPVVATFRRAHPGVEVRLRYAGSGQIVEQIRLGRLDVGFVALPGPAPEGVRLMPLAAEEMMLLTHPDHPLADLEVVDVEALRSEDFVDFSADWGARRVNDLAFARADTERRISVEVNDVHTLLDFVHQGLGVALVPAPVTRKPQAEGLHAAALKADDASWQVSVALPAATPPGPATRELLNLAIPGKMAV</sequence>
<dbReference type="RefSeq" id="WP_020510054.1">
    <property type="nucleotide sequence ID" value="NZ_JBIAZU010000004.1"/>
</dbReference>
<evidence type="ECO:0000256" key="4">
    <source>
        <dbReference type="ARBA" id="ARBA00023163"/>
    </source>
</evidence>
<feature type="domain" description="HTH lysR-type" evidence="5">
    <location>
        <begin position="1"/>
        <end position="58"/>
    </location>
</feature>
<dbReference type="Pfam" id="PF03466">
    <property type="entry name" value="LysR_substrate"/>
    <property type="match status" value="1"/>
</dbReference>
<dbReference type="PANTHER" id="PTHR30419:SF31">
    <property type="entry name" value="BLR3139 PROTEIN"/>
    <property type="match status" value="1"/>
</dbReference>
<organism evidence="6 7">
    <name type="scientific">Paractinoplanes globisporus</name>
    <dbReference type="NCBI Taxonomy" id="113565"/>
    <lineage>
        <taxon>Bacteria</taxon>
        <taxon>Bacillati</taxon>
        <taxon>Actinomycetota</taxon>
        <taxon>Actinomycetes</taxon>
        <taxon>Micromonosporales</taxon>
        <taxon>Micromonosporaceae</taxon>
        <taxon>Paractinoplanes</taxon>
    </lineage>
</organism>
<reference evidence="6 7" key="1">
    <citation type="submission" date="2024-10" db="EMBL/GenBank/DDBJ databases">
        <title>The Natural Products Discovery Center: Release of the First 8490 Sequenced Strains for Exploring Actinobacteria Biosynthetic Diversity.</title>
        <authorList>
            <person name="Kalkreuter E."/>
            <person name="Kautsar S.A."/>
            <person name="Yang D."/>
            <person name="Bader C.D."/>
            <person name="Teijaro C.N."/>
            <person name="Fluegel L."/>
            <person name="Davis C.M."/>
            <person name="Simpson J.R."/>
            <person name="Lauterbach L."/>
            <person name="Steele A.D."/>
            <person name="Gui C."/>
            <person name="Meng S."/>
            <person name="Li G."/>
            <person name="Viehrig K."/>
            <person name="Ye F."/>
            <person name="Su P."/>
            <person name="Kiefer A.F."/>
            <person name="Nichols A."/>
            <person name="Cepeda A.J."/>
            <person name="Yan W."/>
            <person name="Fan B."/>
            <person name="Jiang Y."/>
            <person name="Adhikari A."/>
            <person name="Zheng C.-J."/>
            <person name="Schuster L."/>
            <person name="Cowan T.M."/>
            <person name="Smanski M.J."/>
            <person name="Chevrette M.G."/>
            <person name="De Carvalho L.P.S."/>
            <person name="Shen B."/>
        </authorList>
    </citation>
    <scope>NUCLEOTIDE SEQUENCE [LARGE SCALE GENOMIC DNA]</scope>
    <source>
        <strain evidence="6 7">NPDC000087</strain>
    </source>
</reference>
<protein>
    <submittedName>
        <fullName evidence="6">LysR family transcriptional regulator</fullName>
    </submittedName>
</protein>
<dbReference type="InterPro" id="IPR036390">
    <property type="entry name" value="WH_DNA-bd_sf"/>
</dbReference>
<dbReference type="Proteomes" id="UP001602245">
    <property type="component" value="Unassembled WGS sequence"/>
</dbReference>
<dbReference type="InterPro" id="IPR050950">
    <property type="entry name" value="HTH-type_LysR_regulators"/>
</dbReference>
<dbReference type="SUPFAM" id="SSF46785">
    <property type="entry name" value="Winged helix' DNA-binding domain"/>
    <property type="match status" value="1"/>
</dbReference>
<comment type="caution">
    <text evidence="6">The sequence shown here is derived from an EMBL/GenBank/DDBJ whole genome shotgun (WGS) entry which is preliminary data.</text>
</comment>
<name>A0ABW6WIZ2_9ACTN</name>
<dbReference type="PROSITE" id="PS50931">
    <property type="entry name" value="HTH_LYSR"/>
    <property type="match status" value="1"/>
</dbReference>
<keyword evidence="4" id="KW-0804">Transcription</keyword>
<evidence type="ECO:0000259" key="5">
    <source>
        <dbReference type="PROSITE" id="PS50931"/>
    </source>
</evidence>
<dbReference type="Gene3D" id="3.40.190.290">
    <property type="match status" value="1"/>
</dbReference>
<dbReference type="PANTHER" id="PTHR30419">
    <property type="entry name" value="HTH-TYPE TRANSCRIPTIONAL REGULATOR YBHD"/>
    <property type="match status" value="1"/>
</dbReference>
<evidence type="ECO:0000313" key="7">
    <source>
        <dbReference type="Proteomes" id="UP001602245"/>
    </source>
</evidence>
<keyword evidence="7" id="KW-1185">Reference proteome</keyword>
<dbReference type="EMBL" id="JBIAZU010000004">
    <property type="protein sequence ID" value="MFF5292171.1"/>
    <property type="molecule type" value="Genomic_DNA"/>
</dbReference>
<evidence type="ECO:0000313" key="6">
    <source>
        <dbReference type="EMBL" id="MFF5292171.1"/>
    </source>
</evidence>
<dbReference type="InterPro" id="IPR005119">
    <property type="entry name" value="LysR_subst-bd"/>
</dbReference>
<dbReference type="CDD" id="cd08436">
    <property type="entry name" value="PBP2_LTTR_like_3"/>
    <property type="match status" value="1"/>
</dbReference>
<evidence type="ECO:0000256" key="1">
    <source>
        <dbReference type="ARBA" id="ARBA00009437"/>
    </source>
</evidence>
<evidence type="ECO:0000256" key="3">
    <source>
        <dbReference type="ARBA" id="ARBA00023125"/>
    </source>
</evidence>